<dbReference type="AlphaFoldDB" id="A0A6A6S554"/>
<keyword evidence="2" id="KW-1185">Reference proteome</keyword>
<dbReference type="Proteomes" id="UP000799753">
    <property type="component" value="Unassembled WGS sequence"/>
</dbReference>
<organism evidence="1 2">
    <name type="scientific">Massarina eburnea CBS 473.64</name>
    <dbReference type="NCBI Taxonomy" id="1395130"/>
    <lineage>
        <taxon>Eukaryota</taxon>
        <taxon>Fungi</taxon>
        <taxon>Dikarya</taxon>
        <taxon>Ascomycota</taxon>
        <taxon>Pezizomycotina</taxon>
        <taxon>Dothideomycetes</taxon>
        <taxon>Pleosporomycetidae</taxon>
        <taxon>Pleosporales</taxon>
        <taxon>Massarineae</taxon>
        <taxon>Massarinaceae</taxon>
        <taxon>Massarina</taxon>
    </lineage>
</organism>
<protein>
    <submittedName>
        <fullName evidence="1">Uncharacterized protein</fullName>
    </submittedName>
</protein>
<evidence type="ECO:0000313" key="1">
    <source>
        <dbReference type="EMBL" id="KAF2641843.1"/>
    </source>
</evidence>
<name>A0A6A6S554_9PLEO</name>
<accession>A0A6A6S554</accession>
<sequence>MTPKTSKMKWKNHAIDMYHDFVWRHGLRDQVDPTMRNEIESSTRFLDRSTTTLQQRIDTLTYTPNFLTTLRGICTDIDLLKHLGLDPPHSLTSMDVRFKFAFRLCKKVMHLINTNALEALNIYEASIVGDVLLRDIVFESWDRDVREQTRCLWRELCEFHTKAGAVLKLPGFFYEATMSMLAEKLHQELDAICDDYLW</sequence>
<dbReference type="EMBL" id="MU006782">
    <property type="protein sequence ID" value="KAF2641843.1"/>
    <property type="molecule type" value="Genomic_DNA"/>
</dbReference>
<evidence type="ECO:0000313" key="2">
    <source>
        <dbReference type="Proteomes" id="UP000799753"/>
    </source>
</evidence>
<gene>
    <name evidence="1" type="ORF">P280DRAFT_541300</name>
</gene>
<reference evidence="1" key="1">
    <citation type="journal article" date="2020" name="Stud. Mycol.">
        <title>101 Dothideomycetes genomes: a test case for predicting lifestyles and emergence of pathogens.</title>
        <authorList>
            <person name="Haridas S."/>
            <person name="Albert R."/>
            <person name="Binder M."/>
            <person name="Bloem J."/>
            <person name="Labutti K."/>
            <person name="Salamov A."/>
            <person name="Andreopoulos B."/>
            <person name="Baker S."/>
            <person name="Barry K."/>
            <person name="Bills G."/>
            <person name="Bluhm B."/>
            <person name="Cannon C."/>
            <person name="Castanera R."/>
            <person name="Culley D."/>
            <person name="Daum C."/>
            <person name="Ezra D."/>
            <person name="Gonzalez J."/>
            <person name="Henrissat B."/>
            <person name="Kuo A."/>
            <person name="Liang C."/>
            <person name="Lipzen A."/>
            <person name="Lutzoni F."/>
            <person name="Magnuson J."/>
            <person name="Mondo S."/>
            <person name="Nolan M."/>
            <person name="Ohm R."/>
            <person name="Pangilinan J."/>
            <person name="Park H.-J."/>
            <person name="Ramirez L."/>
            <person name="Alfaro M."/>
            <person name="Sun H."/>
            <person name="Tritt A."/>
            <person name="Yoshinaga Y."/>
            <person name="Zwiers L.-H."/>
            <person name="Turgeon B."/>
            <person name="Goodwin S."/>
            <person name="Spatafora J."/>
            <person name="Crous P."/>
            <person name="Grigoriev I."/>
        </authorList>
    </citation>
    <scope>NUCLEOTIDE SEQUENCE</scope>
    <source>
        <strain evidence="1">CBS 473.64</strain>
    </source>
</reference>
<proteinExistence type="predicted"/>